<sequence length="84" mass="9035">MELRSPFTNVESLDDPPYVWPPNDPPYVWPSDAPPLPPDGPPSTVMFSTTVTEPAPPDPPDGVTLPPRTPLAPLGTPGVPKHFE</sequence>
<proteinExistence type="predicted"/>
<comment type="caution">
    <text evidence="2">The sequence shown here is derived from an EMBL/GenBank/DDBJ whole genome shotgun (WGS) entry which is preliminary data.</text>
</comment>
<name>A0A4Y2MMK6_ARAVE</name>
<protein>
    <submittedName>
        <fullName evidence="2">Uncharacterized protein</fullName>
    </submittedName>
</protein>
<keyword evidence="3" id="KW-1185">Reference proteome</keyword>
<evidence type="ECO:0000313" key="3">
    <source>
        <dbReference type="Proteomes" id="UP000499080"/>
    </source>
</evidence>
<reference evidence="2 3" key="1">
    <citation type="journal article" date="2019" name="Sci. Rep.">
        <title>Orb-weaving spider Araneus ventricosus genome elucidates the spidroin gene catalogue.</title>
        <authorList>
            <person name="Kono N."/>
            <person name="Nakamura H."/>
            <person name="Ohtoshi R."/>
            <person name="Moran D.A.P."/>
            <person name="Shinohara A."/>
            <person name="Yoshida Y."/>
            <person name="Fujiwara M."/>
            <person name="Mori M."/>
            <person name="Tomita M."/>
            <person name="Arakawa K."/>
        </authorList>
    </citation>
    <scope>NUCLEOTIDE SEQUENCE [LARGE SCALE GENOMIC DNA]</scope>
</reference>
<dbReference type="EMBL" id="BGPR01007635">
    <property type="protein sequence ID" value="GBN28391.1"/>
    <property type="molecule type" value="Genomic_DNA"/>
</dbReference>
<gene>
    <name evidence="2" type="ORF">AVEN_155419_1</name>
</gene>
<dbReference type="Proteomes" id="UP000499080">
    <property type="component" value="Unassembled WGS sequence"/>
</dbReference>
<feature type="region of interest" description="Disordered" evidence="1">
    <location>
        <begin position="30"/>
        <end position="84"/>
    </location>
</feature>
<dbReference type="AlphaFoldDB" id="A0A4Y2MMK6"/>
<accession>A0A4Y2MMK6</accession>
<evidence type="ECO:0000313" key="2">
    <source>
        <dbReference type="EMBL" id="GBN28391.1"/>
    </source>
</evidence>
<organism evidence="2 3">
    <name type="scientific">Araneus ventricosus</name>
    <name type="common">Orbweaver spider</name>
    <name type="synonym">Epeira ventricosa</name>
    <dbReference type="NCBI Taxonomy" id="182803"/>
    <lineage>
        <taxon>Eukaryota</taxon>
        <taxon>Metazoa</taxon>
        <taxon>Ecdysozoa</taxon>
        <taxon>Arthropoda</taxon>
        <taxon>Chelicerata</taxon>
        <taxon>Arachnida</taxon>
        <taxon>Araneae</taxon>
        <taxon>Araneomorphae</taxon>
        <taxon>Entelegynae</taxon>
        <taxon>Araneoidea</taxon>
        <taxon>Araneidae</taxon>
        <taxon>Araneus</taxon>
    </lineage>
</organism>
<evidence type="ECO:0000256" key="1">
    <source>
        <dbReference type="SAM" id="MobiDB-lite"/>
    </source>
</evidence>
<feature type="compositionally biased region" description="Pro residues" evidence="1">
    <location>
        <begin position="30"/>
        <end position="41"/>
    </location>
</feature>